<dbReference type="Pfam" id="PF05140">
    <property type="entry name" value="ResB"/>
    <property type="match status" value="3"/>
</dbReference>
<dbReference type="Proteomes" id="UP000238415">
    <property type="component" value="Unassembled WGS sequence"/>
</dbReference>
<keyword evidence="2 6" id="KW-0812">Transmembrane</keyword>
<organism evidence="8 9">
    <name type="scientific">Neomoorella humiferrea</name>
    <dbReference type="NCBI Taxonomy" id="676965"/>
    <lineage>
        <taxon>Bacteria</taxon>
        <taxon>Bacillati</taxon>
        <taxon>Bacillota</taxon>
        <taxon>Clostridia</taxon>
        <taxon>Neomoorellales</taxon>
        <taxon>Neomoorellaceae</taxon>
        <taxon>Neomoorella</taxon>
    </lineage>
</organism>
<dbReference type="EMBL" id="PVXM01000019">
    <property type="protein sequence ID" value="PRR73624.1"/>
    <property type="molecule type" value="Genomic_DNA"/>
</dbReference>
<sequence length="335" mass="37450">MPTESRKPSFFSGLSSMKLGLLLLLILGGMASLGSLVPQAQPPQFYQAYYGALSGRIITFIGLDHVYRSWWFIVTGALLTVNLLTCSIKRIKKVPGLQGWGSIILHLSILVILAGAFISGLLGRSNYIEIGNGDVIDLGAYGFPGYSLQLKGFRIEYYENMQPKQYISAISFITAKGDEFAREIMVNRPLKVGDLKIYQTSYGWLVRGQVLVKDNWQPFDLKSGRAFVVDPNKNERLVFYFIPDGIHPSSPLPSNPQLIVTLFREQQVLAREILAEKETKNVGGYAVTFFDYRYYSGLTLKKDPGIGVLYVGFIVLLVGLILRYLSPEKRQGVDK</sequence>
<keyword evidence="3" id="KW-0201">Cytochrome c-type biogenesis</keyword>
<evidence type="ECO:0000256" key="2">
    <source>
        <dbReference type="ARBA" id="ARBA00022692"/>
    </source>
</evidence>
<accession>A0A2T0AT78</accession>
<dbReference type="AlphaFoldDB" id="A0A2T0AT78"/>
<dbReference type="GO" id="GO:0017004">
    <property type="term" value="P:cytochrome complex assembly"/>
    <property type="evidence" value="ECO:0007669"/>
    <property type="project" value="UniProtKB-KW"/>
</dbReference>
<evidence type="ECO:0000313" key="8">
    <source>
        <dbReference type="EMBL" id="PRR73624.1"/>
    </source>
</evidence>
<evidence type="ECO:0000256" key="1">
    <source>
        <dbReference type="ARBA" id="ARBA00004141"/>
    </source>
</evidence>
<dbReference type="GO" id="GO:0016020">
    <property type="term" value="C:membrane"/>
    <property type="evidence" value="ECO:0007669"/>
    <property type="project" value="UniProtKB-SubCell"/>
</dbReference>
<keyword evidence="5 6" id="KW-0472">Membrane</keyword>
<dbReference type="PANTHER" id="PTHR31566:SF5">
    <property type="entry name" value="RESB-LIKE DOMAIN-CONTAINING PROTEIN"/>
    <property type="match status" value="1"/>
</dbReference>
<feature type="domain" description="ResB-like" evidence="7">
    <location>
        <begin position="98"/>
        <end position="266"/>
    </location>
</feature>
<feature type="transmembrane region" description="Helical" evidence="6">
    <location>
        <begin position="70"/>
        <end position="88"/>
    </location>
</feature>
<dbReference type="PANTHER" id="PTHR31566">
    <property type="entry name" value="CYTOCHROME C BIOGENESIS PROTEIN CCS1, CHLOROPLASTIC"/>
    <property type="match status" value="1"/>
</dbReference>
<evidence type="ECO:0000256" key="4">
    <source>
        <dbReference type="ARBA" id="ARBA00022989"/>
    </source>
</evidence>
<evidence type="ECO:0000313" key="9">
    <source>
        <dbReference type="Proteomes" id="UP000238415"/>
    </source>
</evidence>
<feature type="domain" description="ResB-like" evidence="7">
    <location>
        <begin position="17"/>
        <end position="93"/>
    </location>
</feature>
<evidence type="ECO:0000256" key="5">
    <source>
        <dbReference type="ARBA" id="ARBA00023136"/>
    </source>
</evidence>
<feature type="transmembrane region" description="Helical" evidence="6">
    <location>
        <begin position="306"/>
        <end position="325"/>
    </location>
</feature>
<evidence type="ECO:0000256" key="6">
    <source>
        <dbReference type="SAM" id="Phobius"/>
    </source>
</evidence>
<feature type="transmembrane region" description="Helical" evidence="6">
    <location>
        <begin position="100"/>
        <end position="122"/>
    </location>
</feature>
<reference evidence="8 9" key="1">
    <citation type="submission" date="2018-03" db="EMBL/GenBank/DDBJ databases">
        <title>Genome sequence of Moorella humiferrea DSM 23265.</title>
        <authorList>
            <person name="Poehlein A."/>
            <person name="Daniel R."/>
        </authorList>
    </citation>
    <scope>NUCLEOTIDE SEQUENCE [LARGE SCALE GENOMIC DNA]</scope>
    <source>
        <strain evidence="8 9">DSM 23265</strain>
    </source>
</reference>
<comment type="caution">
    <text evidence="8">The sequence shown here is derived from an EMBL/GenBank/DDBJ whole genome shotgun (WGS) entry which is preliminary data.</text>
</comment>
<evidence type="ECO:0000256" key="3">
    <source>
        <dbReference type="ARBA" id="ARBA00022748"/>
    </source>
</evidence>
<proteinExistence type="predicted"/>
<name>A0A2T0AT78_9FIRM</name>
<evidence type="ECO:0000259" key="7">
    <source>
        <dbReference type="Pfam" id="PF05140"/>
    </source>
</evidence>
<feature type="domain" description="ResB-like" evidence="7">
    <location>
        <begin position="276"/>
        <end position="330"/>
    </location>
</feature>
<gene>
    <name evidence="8" type="primary">ccsB</name>
    <name evidence="8" type="ORF">MOHU_11590</name>
</gene>
<dbReference type="OrthoDB" id="9770923at2"/>
<comment type="subcellular location">
    <subcellularLocation>
        <location evidence="1">Membrane</location>
        <topology evidence="1">Multi-pass membrane protein</topology>
    </subcellularLocation>
</comment>
<dbReference type="InterPro" id="IPR007816">
    <property type="entry name" value="ResB-like_domain"/>
</dbReference>
<keyword evidence="9" id="KW-1185">Reference proteome</keyword>
<keyword evidence="4 6" id="KW-1133">Transmembrane helix</keyword>
<protein>
    <submittedName>
        <fullName evidence="8">Cytochrome c biogenesis protein CcsB</fullName>
    </submittedName>
</protein>
<dbReference type="InterPro" id="IPR023494">
    <property type="entry name" value="Cyt_c_bgen_Ccs1/CcsB/ResB"/>
</dbReference>